<accession>A0A8J4AJ51</accession>
<keyword evidence="1" id="KW-1133">Transmembrane helix</keyword>
<proteinExistence type="predicted"/>
<dbReference type="RefSeq" id="WP_207127940.1">
    <property type="nucleotide sequence ID" value="NZ_BOPO01000115.1"/>
</dbReference>
<evidence type="ECO:0000256" key="1">
    <source>
        <dbReference type="SAM" id="Phobius"/>
    </source>
</evidence>
<feature type="transmembrane region" description="Helical" evidence="1">
    <location>
        <begin position="65"/>
        <end position="85"/>
    </location>
</feature>
<keyword evidence="1" id="KW-0472">Membrane</keyword>
<dbReference type="AlphaFoldDB" id="A0A8J4AJ51"/>
<comment type="caution">
    <text evidence="2">The sequence shown here is derived from an EMBL/GenBank/DDBJ whole genome shotgun (WGS) entry which is preliminary data.</text>
</comment>
<organism evidence="2 3">
    <name type="scientific">Actinocatenispora comari</name>
    <dbReference type="NCBI Taxonomy" id="2807577"/>
    <lineage>
        <taxon>Bacteria</taxon>
        <taxon>Bacillati</taxon>
        <taxon>Actinomycetota</taxon>
        <taxon>Actinomycetes</taxon>
        <taxon>Micromonosporales</taxon>
        <taxon>Micromonosporaceae</taxon>
        <taxon>Actinocatenispora</taxon>
    </lineage>
</organism>
<evidence type="ECO:0000313" key="3">
    <source>
        <dbReference type="Proteomes" id="UP000614996"/>
    </source>
</evidence>
<gene>
    <name evidence="2" type="ORF">NUM_55410</name>
</gene>
<sequence>MVAEAELGAAVTTYRTNNARRGTIAVILLPVGAVVTAGAVLLWIVTAEVAAHSTPSGADPELLPAALLGLGIGALLLEVVFLVAFHTHRNESFTVYENGLVNVRPGRVFAARWGDIASVAVHPGKDNAVSRWAGGDYYCLVTLTDGRKVAVNGLTEHARQLIQLIQAHAPASGGTDRPGPAPRR</sequence>
<protein>
    <recommendedName>
        <fullName evidence="4">PH domain-containing protein</fullName>
    </recommendedName>
</protein>
<dbReference type="EMBL" id="BOPO01000115">
    <property type="protein sequence ID" value="GIL30287.1"/>
    <property type="molecule type" value="Genomic_DNA"/>
</dbReference>
<keyword evidence="3" id="KW-1185">Reference proteome</keyword>
<reference evidence="3" key="1">
    <citation type="journal article" date="2021" name="Int. J. Syst. Evol. Microbiol.">
        <title>Actinocatenispora comari sp. nov., an endophytic actinomycete isolated from aerial parts of Comarum salesowianum.</title>
        <authorList>
            <person name="Oyunbileg N."/>
            <person name="Iizaka Y."/>
            <person name="Hamada M."/>
            <person name="Davaapurev B.O."/>
            <person name="Fukumoto A."/>
            <person name="Tsetseg B."/>
            <person name="Kato F."/>
            <person name="Tamura T."/>
            <person name="Batkhuu J."/>
            <person name="Anzai Y."/>
        </authorList>
    </citation>
    <scope>NUCLEOTIDE SEQUENCE [LARGE SCALE GENOMIC DNA]</scope>
    <source>
        <strain evidence="3">NUM-2625</strain>
    </source>
</reference>
<evidence type="ECO:0008006" key="4">
    <source>
        <dbReference type="Google" id="ProtNLM"/>
    </source>
</evidence>
<keyword evidence="1" id="KW-0812">Transmembrane</keyword>
<dbReference type="Proteomes" id="UP000614996">
    <property type="component" value="Unassembled WGS sequence"/>
</dbReference>
<feature type="transmembrane region" description="Helical" evidence="1">
    <location>
        <begin position="24"/>
        <end position="45"/>
    </location>
</feature>
<name>A0A8J4AJ51_9ACTN</name>
<evidence type="ECO:0000313" key="2">
    <source>
        <dbReference type="EMBL" id="GIL30287.1"/>
    </source>
</evidence>